<evidence type="ECO:0000259" key="4">
    <source>
        <dbReference type="PROSITE" id="PS50932"/>
    </source>
</evidence>
<accession>D1AHZ6</accession>
<evidence type="ECO:0000256" key="1">
    <source>
        <dbReference type="ARBA" id="ARBA00023015"/>
    </source>
</evidence>
<dbReference type="PANTHER" id="PTHR30146">
    <property type="entry name" value="LACI-RELATED TRANSCRIPTIONAL REPRESSOR"/>
    <property type="match status" value="1"/>
</dbReference>
<dbReference type="CDD" id="cd01392">
    <property type="entry name" value="HTH_LacI"/>
    <property type="match status" value="1"/>
</dbReference>
<dbReference type="SUPFAM" id="SSF47413">
    <property type="entry name" value="lambda repressor-like DNA-binding domains"/>
    <property type="match status" value="1"/>
</dbReference>
<sequence length="342" mass="38557">MSKITIKDVAKEAGVSVSTVSRALSKPENVKKEYVKKVLKAAEKLNYTPSITAQNLKGKLNNIGVILNANTDESFLSPYLSEVLRGIMTITQQKHYFIQLLSCERSAEKTKELISLYNSGRVDGFILLSSKLDDMFIKSFVENDVKFIINGNVYDENLINKVYTVDTLNEEDSFLAVSYLIKLGHRKIAMVNSSAEFTVNYERYMGYKRALSENNIEEDKEIILETGDSIESITSIVRGLLLKRGDITAIFCKNDIKARIVMNIADELGIKIPEELSIVGHNDTYMSEIAKPKLTTVKVPIYEMGVELAERLMLLLNGTEVEKRKIFETELKLKDSCAKIKL</sequence>
<evidence type="ECO:0000256" key="3">
    <source>
        <dbReference type="ARBA" id="ARBA00023163"/>
    </source>
</evidence>
<reference evidence="6" key="1">
    <citation type="submission" date="2009-09" db="EMBL/GenBank/DDBJ databases">
        <title>The complete chromosome of Sebaldella termitidis ATCC 33386.</title>
        <authorList>
            <consortium name="US DOE Joint Genome Institute (JGI-PGF)"/>
            <person name="Lucas S."/>
            <person name="Copeland A."/>
            <person name="Lapidus A."/>
            <person name="Glavina del Rio T."/>
            <person name="Dalin E."/>
            <person name="Tice H."/>
            <person name="Bruce D."/>
            <person name="Goodwin L."/>
            <person name="Pitluck S."/>
            <person name="Kyrpides N."/>
            <person name="Mavromatis K."/>
            <person name="Ivanova N."/>
            <person name="Mikhailova N."/>
            <person name="Sims D."/>
            <person name="Meincke L."/>
            <person name="Brettin T."/>
            <person name="Detter J.C."/>
            <person name="Han C."/>
            <person name="Larimer F."/>
            <person name="Land M."/>
            <person name="Hauser L."/>
            <person name="Markowitz V."/>
            <person name="Cheng J.F."/>
            <person name="Hugenholtz P."/>
            <person name="Woyke T."/>
            <person name="Wu D."/>
            <person name="Eisen J.A."/>
        </authorList>
    </citation>
    <scope>NUCLEOTIDE SEQUENCE [LARGE SCALE GENOMIC DNA]</scope>
    <source>
        <strain evidence="6">ATCC 33386 / NCTC 11300</strain>
    </source>
</reference>
<dbReference type="EMBL" id="CP001739">
    <property type="protein sequence ID" value="ACZ08380.1"/>
    <property type="molecule type" value="Genomic_DNA"/>
</dbReference>
<dbReference type="GO" id="GO:0000976">
    <property type="term" value="F:transcription cis-regulatory region binding"/>
    <property type="evidence" value="ECO:0007669"/>
    <property type="project" value="TreeGrafter"/>
</dbReference>
<dbReference type="AlphaFoldDB" id="D1AHZ6"/>
<dbReference type="InterPro" id="IPR046335">
    <property type="entry name" value="LacI/GalR-like_sensor"/>
</dbReference>
<dbReference type="RefSeq" id="WP_012860976.1">
    <property type="nucleotide sequence ID" value="NC_013517.1"/>
</dbReference>
<dbReference type="InterPro" id="IPR000843">
    <property type="entry name" value="HTH_LacI"/>
</dbReference>
<dbReference type="KEGG" id="str:Sterm_1521"/>
<dbReference type="HOGENOM" id="CLU_037628_6_1_0"/>
<dbReference type="SMART" id="SM00354">
    <property type="entry name" value="HTH_LACI"/>
    <property type="match status" value="1"/>
</dbReference>
<evidence type="ECO:0000256" key="2">
    <source>
        <dbReference type="ARBA" id="ARBA00023125"/>
    </source>
</evidence>
<dbReference type="PANTHER" id="PTHR30146:SF24">
    <property type="entry name" value="XYLOSE OPERON REGULATORY PROTEIN"/>
    <property type="match status" value="1"/>
</dbReference>
<dbReference type="PRINTS" id="PR00036">
    <property type="entry name" value="HTHLACI"/>
</dbReference>
<organism evidence="5 6">
    <name type="scientific">Sebaldella termitidis (strain ATCC 33386 / NCTC 11300)</name>
    <dbReference type="NCBI Taxonomy" id="526218"/>
    <lineage>
        <taxon>Bacteria</taxon>
        <taxon>Fusobacteriati</taxon>
        <taxon>Fusobacteriota</taxon>
        <taxon>Fusobacteriia</taxon>
        <taxon>Fusobacteriales</taxon>
        <taxon>Leptotrichiaceae</taxon>
        <taxon>Sebaldella</taxon>
    </lineage>
</organism>
<dbReference type="PROSITE" id="PS00356">
    <property type="entry name" value="HTH_LACI_1"/>
    <property type="match status" value="1"/>
</dbReference>
<dbReference type="STRING" id="526218.Sterm_1521"/>
<keyword evidence="2" id="KW-0238">DNA-binding</keyword>
<proteinExistence type="predicted"/>
<dbReference type="CDD" id="cd06267">
    <property type="entry name" value="PBP1_LacI_sugar_binding-like"/>
    <property type="match status" value="1"/>
</dbReference>
<evidence type="ECO:0000313" key="6">
    <source>
        <dbReference type="Proteomes" id="UP000000845"/>
    </source>
</evidence>
<dbReference type="PROSITE" id="PS50932">
    <property type="entry name" value="HTH_LACI_2"/>
    <property type="match status" value="1"/>
</dbReference>
<reference evidence="5 6" key="2">
    <citation type="journal article" date="2010" name="Stand. Genomic Sci.">
        <title>Complete genome sequence of Sebaldella termitidis type strain (NCTC 11300).</title>
        <authorList>
            <person name="Harmon-Smith M."/>
            <person name="Celia L."/>
            <person name="Chertkov O."/>
            <person name="Lapidus A."/>
            <person name="Copeland A."/>
            <person name="Glavina Del Rio T."/>
            <person name="Nolan M."/>
            <person name="Lucas S."/>
            <person name="Tice H."/>
            <person name="Cheng J.F."/>
            <person name="Han C."/>
            <person name="Detter J.C."/>
            <person name="Bruce D."/>
            <person name="Goodwin L."/>
            <person name="Pitluck S."/>
            <person name="Pati A."/>
            <person name="Liolios K."/>
            <person name="Ivanova N."/>
            <person name="Mavromatis K."/>
            <person name="Mikhailova N."/>
            <person name="Chen A."/>
            <person name="Palaniappan K."/>
            <person name="Land M."/>
            <person name="Hauser L."/>
            <person name="Chang Y.J."/>
            <person name="Jeffries C.D."/>
            <person name="Brettin T."/>
            <person name="Goker M."/>
            <person name="Beck B."/>
            <person name="Bristow J."/>
            <person name="Eisen J.A."/>
            <person name="Markowitz V."/>
            <person name="Hugenholtz P."/>
            <person name="Kyrpides N.C."/>
            <person name="Klenk H.P."/>
            <person name="Chen F."/>
        </authorList>
    </citation>
    <scope>NUCLEOTIDE SEQUENCE [LARGE SCALE GENOMIC DNA]</scope>
    <source>
        <strain evidence="6">ATCC 33386 / NCTC 11300</strain>
    </source>
</reference>
<keyword evidence="3" id="KW-0804">Transcription</keyword>
<dbReference type="Proteomes" id="UP000000845">
    <property type="component" value="Chromosome"/>
</dbReference>
<keyword evidence="6" id="KW-1185">Reference proteome</keyword>
<name>D1AHZ6_SEBTE</name>
<keyword evidence="1" id="KW-0805">Transcription regulation</keyword>
<dbReference type="Pfam" id="PF13377">
    <property type="entry name" value="Peripla_BP_3"/>
    <property type="match status" value="1"/>
</dbReference>
<dbReference type="Pfam" id="PF00356">
    <property type="entry name" value="LacI"/>
    <property type="match status" value="1"/>
</dbReference>
<dbReference type="GO" id="GO:0003700">
    <property type="term" value="F:DNA-binding transcription factor activity"/>
    <property type="evidence" value="ECO:0007669"/>
    <property type="project" value="TreeGrafter"/>
</dbReference>
<dbReference type="Gene3D" id="1.10.260.40">
    <property type="entry name" value="lambda repressor-like DNA-binding domains"/>
    <property type="match status" value="1"/>
</dbReference>
<dbReference type="eggNOG" id="COG1609">
    <property type="taxonomic scope" value="Bacteria"/>
</dbReference>
<dbReference type="SUPFAM" id="SSF53822">
    <property type="entry name" value="Periplasmic binding protein-like I"/>
    <property type="match status" value="1"/>
</dbReference>
<dbReference type="InterPro" id="IPR028082">
    <property type="entry name" value="Peripla_BP_I"/>
</dbReference>
<gene>
    <name evidence="5" type="ordered locus">Sterm_1521</name>
</gene>
<protein>
    <submittedName>
        <fullName evidence="5">Transcriptional regulator, LacI family</fullName>
    </submittedName>
</protein>
<dbReference type="InterPro" id="IPR010982">
    <property type="entry name" value="Lambda_DNA-bd_dom_sf"/>
</dbReference>
<feature type="domain" description="HTH lacI-type" evidence="4">
    <location>
        <begin position="4"/>
        <end position="58"/>
    </location>
</feature>
<evidence type="ECO:0000313" key="5">
    <source>
        <dbReference type="EMBL" id="ACZ08380.1"/>
    </source>
</evidence>
<dbReference type="Gene3D" id="3.40.50.2300">
    <property type="match status" value="2"/>
</dbReference>